<sequence length="149" mass="16643">MKKHLIIAALAYTAISSVSAQNDKSKSKSSPYTYVSADAKLTKYHTEDELKGLGKLELTQLYMERIKILTEVVPYLALQSKPGATLKEMGIPETPLNLDHVEKEVKNKGTYLAAVQNTLDDIIPYADKGNIIWSIMFFEEIIKKAETGH</sequence>
<dbReference type="RefSeq" id="WP_045458550.1">
    <property type="nucleotide sequence ID" value="NZ_BBLT01000001.1"/>
</dbReference>
<feature type="chain" id="PRO_5001937028" evidence="1">
    <location>
        <begin position="21"/>
        <end position="149"/>
    </location>
</feature>
<dbReference type="AlphaFoldDB" id="A0A098LAR1"/>
<evidence type="ECO:0000256" key="1">
    <source>
        <dbReference type="SAM" id="SignalP"/>
    </source>
</evidence>
<keyword evidence="3" id="KW-1185">Reference proteome</keyword>
<evidence type="ECO:0000313" key="3">
    <source>
        <dbReference type="Proteomes" id="UP000030185"/>
    </source>
</evidence>
<evidence type="ECO:0000313" key="2">
    <source>
        <dbReference type="EMBL" id="GAL83537.1"/>
    </source>
</evidence>
<dbReference type="STRING" id="153721.MYP_764"/>
<dbReference type="eggNOG" id="ENOG50321QT">
    <property type="taxonomic scope" value="Bacteria"/>
</dbReference>
<keyword evidence="1" id="KW-0732">Signal</keyword>
<protein>
    <submittedName>
        <fullName evidence="2">Uncharacterized protein</fullName>
    </submittedName>
</protein>
<dbReference type="EMBL" id="BBLT01000001">
    <property type="protein sequence ID" value="GAL83537.1"/>
    <property type="molecule type" value="Genomic_DNA"/>
</dbReference>
<organism evidence="2 3">
    <name type="scientific">Sporocytophaga myxococcoides</name>
    <dbReference type="NCBI Taxonomy" id="153721"/>
    <lineage>
        <taxon>Bacteria</taxon>
        <taxon>Pseudomonadati</taxon>
        <taxon>Bacteroidota</taxon>
        <taxon>Cytophagia</taxon>
        <taxon>Cytophagales</taxon>
        <taxon>Cytophagaceae</taxon>
        <taxon>Sporocytophaga</taxon>
    </lineage>
</organism>
<feature type="signal peptide" evidence="1">
    <location>
        <begin position="1"/>
        <end position="20"/>
    </location>
</feature>
<dbReference type="Proteomes" id="UP000030185">
    <property type="component" value="Unassembled WGS sequence"/>
</dbReference>
<proteinExistence type="predicted"/>
<reference evidence="2 3" key="1">
    <citation type="submission" date="2014-09" db="EMBL/GenBank/DDBJ databases">
        <title>Sporocytophaga myxococcoides PG-01 genome sequencing.</title>
        <authorList>
            <person name="Liu L."/>
            <person name="Gao P.J."/>
            <person name="Chen G.J."/>
            <person name="Wang L.S."/>
        </authorList>
    </citation>
    <scope>NUCLEOTIDE SEQUENCE [LARGE SCALE GENOMIC DNA]</scope>
    <source>
        <strain evidence="2 3">PG-01</strain>
    </source>
</reference>
<accession>A0A098LAR1</accession>
<name>A0A098LAR1_9BACT</name>
<comment type="caution">
    <text evidence="2">The sequence shown here is derived from an EMBL/GenBank/DDBJ whole genome shotgun (WGS) entry which is preliminary data.</text>
</comment>
<dbReference type="OrthoDB" id="1161684at2"/>
<gene>
    <name evidence="2" type="ORF">MYP_764</name>
</gene>